<dbReference type="GO" id="GO:0022857">
    <property type="term" value="F:transmembrane transporter activity"/>
    <property type="evidence" value="ECO:0007669"/>
    <property type="project" value="InterPro"/>
</dbReference>
<feature type="transmembrane region" description="Helical" evidence="6">
    <location>
        <begin position="658"/>
        <end position="684"/>
    </location>
</feature>
<feature type="domain" description="Major facilitator superfamily (MFS) profile" evidence="7">
    <location>
        <begin position="193"/>
        <end position="750"/>
    </location>
</feature>
<feature type="transmembrane region" description="Helical" evidence="6">
    <location>
        <begin position="296"/>
        <end position="317"/>
    </location>
</feature>
<feature type="region of interest" description="Disordered" evidence="5">
    <location>
        <begin position="765"/>
        <end position="800"/>
    </location>
</feature>
<dbReference type="SUPFAM" id="SSF103473">
    <property type="entry name" value="MFS general substrate transporter"/>
    <property type="match status" value="1"/>
</dbReference>
<keyword evidence="3 6" id="KW-1133">Transmembrane helix</keyword>
<dbReference type="Gene3D" id="1.20.1250.20">
    <property type="entry name" value="MFS general substrate transporter like domains"/>
    <property type="match status" value="2"/>
</dbReference>
<dbReference type="RefSeq" id="XP_035778766.1">
    <property type="nucleotide sequence ID" value="XM_035922873.1"/>
</dbReference>
<feature type="transmembrane region" description="Helical" evidence="6">
    <location>
        <begin position="510"/>
        <end position="531"/>
    </location>
</feature>
<sequence>MRLEAKHTTKDDRRKWLHDSPPPTFSEWEAEQQRSERQESKRPTVRSGYCSNSHRQQQGKNRRKLDKKRKPKIVLKGEKFEDPDPYQSAVRKTNYGKQGKEKLKFVGEKFVDPDPQGLAIRKTSSTSATSGTTSDRDVFHQYRSQRAETHPATVYLGYTKGPNYITEMPETELDQEYTKPDWRRDGRAALSQTLAVGVKNVLLLGYGMTLGFPTIVIPAIQGGDGREPALEADITLSKEQISWLSSINLICVPLGSIFSGALAQPIGRRRAMQLINIPIFIAWMLFHFASDVSFLYCGLALAGISGGLGEAPVLTYVAEITQPRYRGILAATGSTCVILGVLLEFLMGSFMKWRTVAFVSSVVPILAAVLLFFIPESPAWLASKGRLEESQSALAWLRGWTTQEQVHEEFKELEQQMARDAELQKDFTLIDKARLYTRRAFLQPFGIILLCFFIGHFSGMTTLQTYAVQIFHTLKAPINKYYATCLLGLTELIGTLFCVLLVHFTGKRPLVFISAIGCALCFFFAASYAYFLNDIPGGSVNNVVANVSSIKADITVIPLQSREVIAELTNSSVIPLLKVAQMLETQMNETSENAQIGLSNANTTDGIVYSAQSFSNYYLNDSLNEPINLTITYGEYIKSAIPKEIFVPLPHVNQNKFAWVPLTLLLGSAFLTHIGIRLIPWILIGELFAPNVRSGGSGLAGGIAYIFGFIANKTFLSMLATFTLPGTFWIYSLITIVGALILYKVLPETEGKSLQEIETYFLPSSKSKSMPLPGPKLSTSNGVQLQPAPPPIPPKPYPLKDDIDRARRVSLVPRQMSQISHNTTVSDFSVASQNSQHSSSHHPSEISRSSSRNSYNLEDTDGHFHPQIFRKISETKTIEPVAPSVNVTHSPETPRRPAPAHKTASLDRSGQSGIPATTADTKPVFKHSIEQQQSHKTQPMTRPVRALAKRPPPSHAIDLHSWEGSKKFEEFLQRHQDVSVPEKAKSVRDPMRHVTSAHELKAFDGIKRKGSVPGGNMLQDRKMFNSSTKLTPTIVVNDVDDGRDTEGATNAAFHLSSSDESTDM</sequence>
<evidence type="ECO:0000256" key="4">
    <source>
        <dbReference type="ARBA" id="ARBA00023136"/>
    </source>
</evidence>
<feature type="compositionally biased region" description="Pro residues" evidence="5">
    <location>
        <begin position="787"/>
        <end position="797"/>
    </location>
</feature>
<feature type="compositionally biased region" description="Low complexity" evidence="5">
    <location>
        <begin position="765"/>
        <end position="778"/>
    </location>
</feature>
<dbReference type="STRING" id="7167.A0A182FS86"/>
<dbReference type="EnsemblMetazoa" id="AALB009413-RA">
    <property type="protein sequence ID" value="AALB009413-PA"/>
    <property type="gene ID" value="AALB009413"/>
</dbReference>
<evidence type="ECO:0000256" key="5">
    <source>
        <dbReference type="SAM" id="MobiDB-lite"/>
    </source>
</evidence>
<feature type="transmembrane region" description="Helical" evidence="6">
    <location>
        <begin position="274"/>
        <end position="290"/>
    </location>
</feature>
<feature type="compositionally biased region" description="Polar residues" evidence="5">
    <location>
        <begin position="49"/>
        <end position="59"/>
    </location>
</feature>
<dbReference type="AlphaFoldDB" id="A0A182FS86"/>
<feature type="transmembrane region" description="Helical" evidence="6">
    <location>
        <begin position="481"/>
        <end position="503"/>
    </location>
</feature>
<evidence type="ECO:0000256" key="2">
    <source>
        <dbReference type="ARBA" id="ARBA00022692"/>
    </source>
</evidence>
<dbReference type="PANTHER" id="PTHR48021:SF39">
    <property type="entry name" value="MAJOR FACILITATOR SUPERFAMILY (MFS) PROFILE DOMAIN-CONTAINING PROTEIN"/>
    <property type="match status" value="1"/>
</dbReference>
<feature type="compositionally biased region" description="Polar residues" evidence="5">
    <location>
        <begin position="906"/>
        <end position="920"/>
    </location>
</feature>
<feature type="compositionally biased region" description="Basic and acidic residues" evidence="5">
    <location>
        <begin position="1"/>
        <end position="18"/>
    </location>
</feature>
<feature type="transmembrane region" description="Helical" evidence="6">
    <location>
        <begin position="356"/>
        <end position="374"/>
    </location>
</feature>
<feature type="transmembrane region" description="Helical" evidence="6">
    <location>
        <begin position="696"/>
        <end position="716"/>
    </location>
</feature>
<feature type="region of interest" description="Disordered" evidence="5">
    <location>
        <begin position="116"/>
        <end position="135"/>
    </location>
</feature>
<dbReference type="KEGG" id="aali:118459465"/>
<keyword evidence="9" id="KW-1185">Reference proteome</keyword>
<dbReference type="VEuPathDB" id="VectorBase:AALB009413"/>
<dbReference type="PROSITE" id="PS00217">
    <property type="entry name" value="SUGAR_TRANSPORT_2"/>
    <property type="match status" value="1"/>
</dbReference>
<dbReference type="FunFam" id="1.20.1250.20:FF:000515">
    <property type="entry name" value="Uncharacterized protein, isoform B"/>
    <property type="match status" value="1"/>
</dbReference>
<dbReference type="PROSITE" id="PS50850">
    <property type="entry name" value="MFS"/>
    <property type="match status" value="1"/>
</dbReference>
<dbReference type="PANTHER" id="PTHR48021">
    <property type="match status" value="1"/>
</dbReference>
<feature type="compositionally biased region" description="Low complexity" evidence="5">
    <location>
        <begin position="123"/>
        <end position="133"/>
    </location>
</feature>
<accession>A0A182FS86</accession>
<dbReference type="GeneID" id="118459465"/>
<feature type="region of interest" description="Disordered" evidence="5">
    <location>
        <begin position="1"/>
        <end position="95"/>
    </location>
</feature>
<comment type="subcellular location">
    <subcellularLocation>
        <location evidence="1">Membrane</location>
        <topology evidence="1">Multi-pass membrane protein</topology>
    </subcellularLocation>
</comment>
<dbReference type="VEuPathDB" id="VectorBase:AALB20_037794"/>
<dbReference type="InterPro" id="IPR050549">
    <property type="entry name" value="MFS_Trehalose_Transporter"/>
</dbReference>
<dbReference type="Proteomes" id="UP000069272">
    <property type="component" value="Chromosome 2R"/>
</dbReference>
<feature type="compositionally biased region" description="Basic residues" evidence="5">
    <location>
        <begin position="60"/>
        <end position="73"/>
    </location>
</feature>
<proteinExistence type="predicted"/>
<evidence type="ECO:0000313" key="8">
    <source>
        <dbReference type="EnsemblMetazoa" id="AALB009413-PA"/>
    </source>
</evidence>
<feature type="transmembrane region" description="Helical" evidence="6">
    <location>
        <begin position="728"/>
        <end position="746"/>
    </location>
</feature>
<dbReference type="OrthoDB" id="6133115at2759"/>
<feature type="compositionally biased region" description="Polar residues" evidence="5">
    <location>
        <begin position="930"/>
        <end position="940"/>
    </location>
</feature>
<feature type="compositionally biased region" description="Polar residues" evidence="5">
    <location>
        <begin position="1055"/>
        <end position="1064"/>
    </location>
</feature>
<evidence type="ECO:0000256" key="1">
    <source>
        <dbReference type="ARBA" id="ARBA00004141"/>
    </source>
</evidence>
<feature type="transmembrane region" description="Helical" evidence="6">
    <location>
        <begin position="241"/>
        <end position="262"/>
    </location>
</feature>
<feature type="region of interest" description="Disordered" evidence="5">
    <location>
        <begin position="1037"/>
        <end position="1064"/>
    </location>
</feature>
<dbReference type="InterPro" id="IPR005829">
    <property type="entry name" value="Sugar_transporter_CS"/>
</dbReference>
<name>A0A182FS86_ANOAL</name>
<dbReference type="InterPro" id="IPR005828">
    <property type="entry name" value="MFS_sugar_transport-like"/>
</dbReference>
<dbReference type="InterPro" id="IPR036259">
    <property type="entry name" value="MFS_trans_sf"/>
</dbReference>
<dbReference type="InterPro" id="IPR020846">
    <property type="entry name" value="MFS_dom"/>
</dbReference>
<feature type="region of interest" description="Disordered" evidence="5">
    <location>
        <begin position="828"/>
        <end position="954"/>
    </location>
</feature>
<protein>
    <recommendedName>
        <fullName evidence="7">Major facilitator superfamily (MFS) profile domain-containing protein</fullName>
    </recommendedName>
</protein>
<dbReference type="GO" id="GO:0016020">
    <property type="term" value="C:membrane"/>
    <property type="evidence" value="ECO:0007669"/>
    <property type="project" value="UniProtKB-SubCell"/>
</dbReference>
<evidence type="ECO:0000256" key="3">
    <source>
        <dbReference type="ARBA" id="ARBA00022989"/>
    </source>
</evidence>
<feature type="transmembrane region" description="Helical" evidence="6">
    <location>
        <begin position="201"/>
        <end position="221"/>
    </location>
</feature>
<reference evidence="8" key="2">
    <citation type="submission" date="2022-08" db="UniProtKB">
        <authorList>
            <consortium name="EnsemblMetazoa"/>
        </authorList>
    </citation>
    <scope>IDENTIFICATION</scope>
    <source>
        <strain evidence="8">STECLA/ALBI9_A</strain>
    </source>
</reference>
<reference evidence="8 9" key="1">
    <citation type="journal article" date="2017" name="G3 (Bethesda)">
        <title>The Physical Genome Mapping of Anopheles albimanus Corrected Scaffold Misassemblies and Identified Interarm Rearrangements in Genus Anopheles.</title>
        <authorList>
            <person name="Artemov G.N."/>
            <person name="Peery A.N."/>
            <person name="Jiang X."/>
            <person name="Tu Z."/>
            <person name="Stegniy V.N."/>
            <person name="Sharakhova M.V."/>
            <person name="Sharakhov I.V."/>
        </authorList>
    </citation>
    <scope>NUCLEOTIDE SEQUENCE [LARGE SCALE GENOMIC DNA]</scope>
    <source>
        <strain evidence="8 9">ALBI9_A</strain>
    </source>
</reference>
<feature type="compositionally biased region" description="Basic and acidic residues" evidence="5">
    <location>
        <begin position="31"/>
        <end position="42"/>
    </location>
</feature>
<dbReference type="Pfam" id="PF00083">
    <property type="entry name" value="Sugar_tr"/>
    <property type="match status" value="2"/>
</dbReference>
<organism evidence="8 9">
    <name type="scientific">Anopheles albimanus</name>
    <name type="common">New world malaria mosquito</name>
    <dbReference type="NCBI Taxonomy" id="7167"/>
    <lineage>
        <taxon>Eukaryota</taxon>
        <taxon>Metazoa</taxon>
        <taxon>Ecdysozoa</taxon>
        <taxon>Arthropoda</taxon>
        <taxon>Hexapoda</taxon>
        <taxon>Insecta</taxon>
        <taxon>Pterygota</taxon>
        <taxon>Neoptera</taxon>
        <taxon>Endopterygota</taxon>
        <taxon>Diptera</taxon>
        <taxon>Nematocera</taxon>
        <taxon>Culicoidea</taxon>
        <taxon>Culicidae</taxon>
        <taxon>Anophelinae</taxon>
        <taxon>Anopheles</taxon>
    </lineage>
</organism>
<evidence type="ECO:0000259" key="7">
    <source>
        <dbReference type="PROSITE" id="PS50850"/>
    </source>
</evidence>
<feature type="transmembrane region" description="Helical" evidence="6">
    <location>
        <begin position="440"/>
        <end position="461"/>
    </location>
</feature>
<keyword evidence="4 6" id="KW-0472">Membrane</keyword>
<evidence type="ECO:0000313" key="9">
    <source>
        <dbReference type="Proteomes" id="UP000069272"/>
    </source>
</evidence>
<keyword evidence="2 6" id="KW-0812">Transmembrane</keyword>
<evidence type="ECO:0000256" key="6">
    <source>
        <dbReference type="SAM" id="Phobius"/>
    </source>
</evidence>
<feature type="transmembrane region" description="Helical" evidence="6">
    <location>
        <begin position="329"/>
        <end position="350"/>
    </location>
</feature>